<comment type="caution">
    <text evidence="1">The sequence shown here is derived from an EMBL/GenBank/DDBJ whole genome shotgun (WGS) entry which is preliminary data.</text>
</comment>
<name>A0ACD3QTU7_LARCR</name>
<sequence length="130" mass="15262">MQSERSEEENNKVIRLTEIRLLLAGWFLSGKTWVGDIILGIPLGERRRTYHSEVRQGQVGRWMVRLVDTPGWLRRSFPQRHSRDRKAGNNKRSFSLYSRASHHHPGGLHCRCFHQGSLELYQRAHESSWS</sequence>
<reference evidence="1" key="1">
    <citation type="submission" date="2018-11" db="EMBL/GenBank/DDBJ databases">
        <title>The sequence and de novo assembly of Larimichthys crocea genome using PacBio and Hi-C technologies.</title>
        <authorList>
            <person name="Xu P."/>
            <person name="Chen B."/>
            <person name="Zhou Z."/>
            <person name="Ke Q."/>
            <person name="Wu Y."/>
            <person name="Bai H."/>
            <person name="Pu F."/>
        </authorList>
    </citation>
    <scope>NUCLEOTIDE SEQUENCE</scope>
    <source>
        <tissue evidence="1">Muscle</tissue>
    </source>
</reference>
<dbReference type="Proteomes" id="UP000793456">
    <property type="component" value="Chromosome XV"/>
</dbReference>
<gene>
    <name evidence="1" type="ORF">E3U43_002563</name>
</gene>
<keyword evidence="2" id="KW-1185">Reference proteome</keyword>
<protein>
    <submittedName>
        <fullName evidence="1">Uncharacterized protein</fullName>
    </submittedName>
</protein>
<organism evidence="1 2">
    <name type="scientific">Larimichthys crocea</name>
    <name type="common">Large yellow croaker</name>
    <name type="synonym">Pseudosciaena crocea</name>
    <dbReference type="NCBI Taxonomy" id="215358"/>
    <lineage>
        <taxon>Eukaryota</taxon>
        <taxon>Metazoa</taxon>
        <taxon>Chordata</taxon>
        <taxon>Craniata</taxon>
        <taxon>Vertebrata</taxon>
        <taxon>Euteleostomi</taxon>
        <taxon>Actinopterygii</taxon>
        <taxon>Neopterygii</taxon>
        <taxon>Teleostei</taxon>
        <taxon>Neoteleostei</taxon>
        <taxon>Acanthomorphata</taxon>
        <taxon>Eupercaria</taxon>
        <taxon>Sciaenidae</taxon>
        <taxon>Larimichthys</taxon>
    </lineage>
</organism>
<accession>A0ACD3QTU7</accession>
<evidence type="ECO:0000313" key="2">
    <source>
        <dbReference type="Proteomes" id="UP000793456"/>
    </source>
</evidence>
<dbReference type="EMBL" id="CM011688">
    <property type="protein sequence ID" value="TMS09904.1"/>
    <property type="molecule type" value="Genomic_DNA"/>
</dbReference>
<proteinExistence type="predicted"/>
<evidence type="ECO:0000313" key="1">
    <source>
        <dbReference type="EMBL" id="TMS09904.1"/>
    </source>
</evidence>